<protein>
    <recommendedName>
        <fullName evidence="4">DUF1146 domain-containing protein</fullName>
    </recommendedName>
</protein>
<evidence type="ECO:0000313" key="3">
    <source>
        <dbReference type="Proteomes" id="UP000249808"/>
    </source>
</evidence>
<feature type="transmembrane region" description="Helical" evidence="1">
    <location>
        <begin position="6"/>
        <end position="28"/>
    </location>
</feature>
<keyword evidence="3" id="KW-1185">Reference proteome</keyword>
<dbReference type="AlphaFoldDB" id="A0A327ZP81"/>
<evidence type="ECO:0000256" key="1">
    <source>
        <dbReference type="SAM" id="Phobius"/>
    </source>
</evidence>
<sequence>MNIYALTYVFLYLTVTAVSFNSLQTLRFDHLFKAGKTREIQILLICFSMAISYLVTNFIVDLIKQTNLIMVLF</sequence>
<accession>A0A327ZP81</accession>
<dbReference type="InterPro" id="IPR009526">
    <property type="entry name" value="DUF1146"/>
</dbReference>
<dbReference type="Pfam" id="PF06612">
    <property type="entry name" value="DUF1146"/>
    <property type="match status" value="1"/>
</dbReference>
<dbReference type="EMBL" id="PZJH01000005">
    <property type="protein sequence ID" value="RAK44163.1"/>
    <property type="molecule type" value="Genomic_DNA"/>
</dbReference>
<keyword evidence="1" id="KW-0472">Membrane</keyword>
<organism evidence="2 3">
    <name type="scientific">Macrococcus epidermidis</name>
    <dbReference type="NCBI Taxonomy" id="1902580"/>
    <lineage>
        <taxon>Bacteria</taxon>
        <taxon>Bacillati</taxon>
        <taxon>Bacillota</taxon>
        <taxon>Bacilli</taxon>
        <taxon>Bacillales</taxon>
        <taxon>Staphylococcaceae</taxon>
        <taxon>Macrococcus</taxon>
    </lineage>
</organism>
<keyword evidence="1" id="KW-1133">Transmembrane helix</keyword>
<dbReference type="Proteomes" id="UP000249808">
    <property type="component" value="Unassembled WGS sequence"/>
</dbReference>
<reference evidence="2 3" key="1">
    <citation type="journal article" date="2018" name="Front. Microbiol.">
        <title>Description and Comparative Genomics of Macrococcus caseolyticus subsp. hominis subsp. nov., Macrococcus goetzii sp. nov., Macrococcus epidermidis sp. nov., and Macrococcus bohemicus sp. nov., Novel Macrococci From Human Clinical Material With Virulence Potential and Suspected Uptake of Foreign DNA by Natural Transformation.</title>
        <authorList>
            <person name="Maslanova I."/>
            <person name="Wertheimer Z."/>
            <person name="Sedlacek I."/>
            <person name="Svec P."/>
            <person name="Indrakova A."/>
            <person name="Kovarovic V."/>
            <person name="Schumann P."/>
            <person name="Sproer C."/>
            <person name="Kralova S."/>
            <person name="Sedo O."/>
            <person name="Kristofova L."/>
            <person name="Vrbovska V."/>
            <person name="Fuzik T."/>
            <person name="Petras P."/>
            <person name="Zdrahal Z."/>
            <person name="Ruzickova V."/>
            <person name="Doskar J."/>
            <person name="Pantucek R."/>
        </authorList>
    </citation>
    <scope>NUCLEOTIDE SEQUENCE [LARGE SCALE GENOMIC DNA]</scope>
    <source>
        <strain evidence="2 3">01/688</strain>
    </source>
</reference>
<proteinExistence type="predicted"/>
<dbReference type="RefSeq" id="WP_111716696.1">
    <property type="nucleotide sequence ID" value="NZ_JBHSSR010000008.1"/>
</dbReference>
<feature type="transmembrane region" description="Helical" evidence="1">
    <location>
        <begin position="40"/>
        <end position="60"/>
    </location>
</feature>
<evidence type="ECO:0008006" key="4">
    <source>
        <dbReference type="Google" id="ProtNLM"/>
    </source>
</evidence>
<name>A0A327ZP81_9STAP</name>
<gene>
    <name evidence="2" type="ORF">BHU61_10335</name>
</gene>
<comment type="caution">
    <text evidence="2">The sequence shown here is derived from an EMBL/GenBank/DDBJ whole genome shotgun (WGS) entry which is preliminary data.</text>
</comment>
<evidence type="ECO:0000313" key="2">
    <source>
        <dbReference type="EMBL" id="RAK44163.1"/>
    </source>
</evidence>
<keyword evidence="1" id="KW-0812">Transmembrane</keyword>